<evidence type="ECO:0000259" key="3">
    <source>
        <dbReference type="Pfam" id="PF22936"/>
    </source>
</evidence>
<evidence type="ECO:0000259" key="2">
    <source>
        <dbReference type="Pfam" id="PF14244"/>
    </source>
</evidence>
<name>A0A484MI05_9ASTE</name>
<sequence>MANNEEQTYRQDPLFLHNSDHPGMILTTTKLIGTNFIPWSRSIKISLISKMKIGFINGKCRKPNNPDEPNYAQWERCDNMVFSWILNSMQPDLAEAFLYAKSSEELWNELEERFGESNGPLIYQIEKKIADIKQNNDSVGKGNGQRQNGYNRTDPRKGKKMCEYCKETSHFKEQCFKLVGYPEWYKGPKGKKGQNSYGGGKFAAHTTSQIQDSHFDTPLEDTVSQKGEGYNPMFIQHVAQEMMRMMSHKASTSSKGASLNAYAHLARKSCSIASAVLDSYVAEICCVGTGNTVDWIIDTGASDHMTPFENILCDVHNLPNPITVTLPDGTHKTVTKAGKVKLSLDLVLMDVLYMPDFQFSLISVSKVIDTQRVSVVFLPDKCVFQDPSTEQIMATALRSHGLYKLRVEHKGKEIYKRHGMAANTCTPELLHARLGHTSMSKMKHISESSIDVQHKFHCDVFPETGEVTYDSLGTTPINQPTSERVQPTQSADEQSNSVPESGNNNEDVSQQIRRSSRRPVPPVWMKDYVQPKGRKLSSPVSSQSYSLFAASHGLMSADLDCHSTAFLASLKKRLQYKNQCVLMSL</sequence>
<protein>
    <submittedName>
        <fullName evidence="4">Uncharacterized protein</fullName>
    </submittedName>
</protein>
<dbReference type="Pfam" id="PF22936">
    <property type="entry name" value="Pol_BBD"/>
    <property type="match status" value="1"/>
</dbReference>
<accession>A0A484MI05</accession>
<dbReference type="OrthoDB" id="1305682at2759"/>
<feature type="domain" description="Retrovirus-related Pol polyprotein from transposon TNT 1-94-like beta-barrel" evidence="3">
    <location>
        <begin position="295"/>
        <end position="368"/>
    </location>
</feature>
<dbReference type="AlphaFoldDB" id="A0A484MI05"/>
<dbReference type="Proteomes" id="UP000595140">
    <property type="component" value="Unassembled WGS sequence"/>
</dbReference>
<evidence type="ECO:0000256" key="1">
    <source>
        <dbReference type="SAM" id="MobiDB-lite"/>
    </source>
</evidence>
<gene>
    <name evidence="4" type="ORF">CCAM_LOCUS29865</name>
</gene>
<feature type="region of interest" description="Disordered" evidence="1">
    <location>
        <begin position="469"/>
        <end position="524"/>
    </location>
</feature>
<dbReference type="InterPro" id="IPR054722">
    <property type="entry name" value="PolX-like_BBD"/>
</dbReference>
<dbReference type="Pfam" id="PF14244">
    <property type="entry name" value="Retrotran_gag_3"/>
    <property type="match status" value="1"/>
</dbReference>
<feature type="compositionally biased region" description="Polar residues" evidence="1">
    <location>
        <begin position="134"/>
        <end position="151"/>
    </location>
</feature>
<feature type="domain" description="Retrotransposon Copia-like N-terminal" evidence="2">
    <location>
        <begin position="17"/>
        <end position="64"/>
    </location>
</feature>
<proteinExistence type="predicted"/>
<dbReference type="PANTHER" id="PTHR37610">
    <property type="entry name" value="CCHC-TYPE DOMAIN-CONTAINING PROTEIN"/>
    <property type="match status" value="1"/>
</dbReference>
<feature type="region of interest" description="Disordered" evidence="1">
    <location>
        <begin position="134"/>
        <end position="157"/>
    </location>
</feature>
<keyword evidence="5" id="KW-1185">Reference proteome</keyword>
<dbReference type="PANTHER" id="PTHR37610:SF40">
    <property type="entry name" value="OS01G0909600 PROTEIN"/>
    <property type="match status" value="1"/>
</dbReference>
<reference evidence="4 5" key="1">
    <citation type="submission" date="2018-04" db="EMBL/GenBank/DDBJ databases">
        <authorList>
            <person name="Vogel A."/>
        </authorList>
    </citation>
    <scope>NUCLEOTIDE SEQUENCE [LARGE SCALE GENOMIC DNA]</scope>
</reference>
<evidence type="ECO:0000313" key="4">
    <source>
        <dbReference type="EMBL" id="VFQ88089.1"/>
    </source>
</evidence>
<evidence type="ECO:0000313" key="5">
    <source>
        <dbReference type="Proteomes" id="UP000595140"/>
    </source>
</evidence>
<dbReference type="InterPro" id="IPR029472">
    <property type="entry name" value="Copia-like_N"/>
</dbReference>
<organism evidence="4 5">
    <name type="scientific">Cuscuta campestris</name>
    <dbReference type="NCBI Taxonomy" id="132261"/>
    <lineage>
        <taxon>Eukaryota</taxon>
        <taxon>Viridiplantae</taxon>
        <taxon>Streptophyta</taxon>
        <taxon>Embryophyta</taxon>
        <taxon>Tracheophyta</taxon>
        <taxon>Spermatophyta</taxon>
        <taxon>Magnoliopsida</taxon>
        <taxon>eudicotyledons</taxon>
        <taxon>Gunneridae</taxon>
        <taxon>Pentapetalae</taxon>
        <taxon>asterids</taxon>
        <taxon>lamiids</taxon>
        <taxon>Solanales</taxon>
        <taxon>Convolvulaceae</taxon>
        <taxon>Cuscuteae</taxon>
        <taxon>Cuscuta</taxon>
        <taxon>Cuscuta subgen. Grammica</taxon>
        <taxon>Cuscuta sect. Cleistogrammica</taxon>
    </lineage>
</organism>
<dbReference type="EMBL" id="OOIL02003480">
    <property type="protein sequence ID" value="VFQ88089.1"/>
    <property type="molecule type" value="Genomic_DNA"/>
</dbReference>
<feature type="compositionally biased region" description="Polar residues" evidence="1">
    <location>
        <begin position="471"/>
        <end position="507"/>
    </location>
</feature>